<dbReference type="Gene3D" id="3.40.50.720">
    <property type="entry name" value="NAD(P)-binding Rossmann-like Domain"/>
    <property type="match status" value="1"/>
</dbReference>
<dbReference type="PANTHER" id="PTHR48079">
    <property type="entry name" value="PROTEIN YEEZ"/>
    <property type="match status" value="1"/>
</dbReference>
<dbReference type="Pfam" id="PF05368">
    <property type="entry name" value="NmrA"/>
    <property type="match status" value="1"/>
</dbReference>
<accession>A0A8H4QVM4</accession>
<dbReference type="Proteomes" id="UP000521872">
    <property type="component" value="Unassembled WGS sequence"/>
</dbReference>
<keyword evidence="3" id="KW-1185">Reference proteome</keyword>
<dbReference type="InterPro" id="IPR036291">
    <property type="entry name" value="NAD(P)-bd_dom_sf"/>
</dbReference>
<evidence type="ECO:0000313" key="3">
    <source>
        <dbReference type="Proteomes" id="UP000521872"/>
    </source>
</evidence>
<name>A0A8H4QVM4_9AGAR</name>
<dbReference type="InterPro" id="IPR051783">
    <property type="entry name" value="NAD(P)-dependent_oxidoreduct"/>
</dbReference>
<dbReference type="PANTHER" id="PTHR48079:SF6">
    <property type="entry name" value="NAD(P)-BINDING DOMAIN-CONTAINING PROTEIN-RELATED"/>
    <property type="match status" value="1"/>
</dbReference>
<protein>
    <recommendedName>
        <fullName evidence="1">NmrA-like domain-containing protein</fullName>
    </recommendedName>
</protein>
<evidence type="ECO:0000313" key="2">
    <source>
        <dbReference type="EMBL" id="KAF4617485.1"/>
    </source>
</evidence>
<feature type="domain" description="NmrA-like" evidence="1">
    <location>
        <begin position="6"/>
        <end position="94"/>
    </location>
</feature>
<comment type="caution">
    <text evidence="2">The sequence shown here is derived from an EMBL/GenBank/DDBJ whole genome shotgun (WGS) entry which is preliminary data.</text>
</comment>
<gene>
    <name evidence="2" type="ORF">D9613_005733</name>
</gene>
<organism evidence="2 3">
    <name type="scientific">Agrocybe pediades</name>
    <dbReference type="NCBI Taxonomy" id="84607"/>
    <lineage>
        <taxon>Eukaryota</taxon>
        <taxon>Fungi</taxon>
        <taxon>Dikarya</taxon>
        <taxon>Basidiomycota</taxon>
        <taxon>Agaricomycotina</taxon>
        <taxon>Agaricomycetes</taxon>
        <taxon>Agaricomycetidae</taxon>
        <taxon>Agaricales</taxon>
        <taxon>Agaricineae</taxon>
        <taxon>Strophariaceae</taxon>
        <taxon>Agrocybe</taxon>
    </lineage>
</organism>
<dbReference type="InterPro" id="IPR008030">
    <property type="entry name" value="NmrA-like"/>
</dbReference>
<dbReference type="GO" id="GO:0005737">
    <property type="term" value="C:cytoplasm"/>
    <property type="evidence" value="ECO:0007669"/>
    <property type="project" value="TreeGrafter"/>
</dbReference>
<sequence length="353" mass="38005">MSTQINIFITGATGYLGGSVLARLLKHPQASTFKITALVRSADKAEKLKTLGVESILGSYSDKDLSFLTDAAAQADVVFELANCDHLEGNLAILEGIKKRHAKSGKAPILIHASGTGEYFSLPLAIIMDDARGLHGDSIVYSDLDSEKLNALPAEALHRNVDIPLIEADKNGQVKTYLITPGTLFGVPSGPLVELGVQNTNSIQIPYFAKFALAYKQGLYIGKGLNVWCAADVDETADLFVLVFNSVLKDPESIGHGVDGYYFAESTTYSAIEVARIIQDTFVELGFGDKKEARPFTLEELEATLGPMWPLFATNSKGKGDRSRALGWNPKASKEDFVAYVKGVTKKALASGN</sequence>
<dbReference type="SUPFAM" id="SSF51735">
    <property type="entry name" value="NAD(P)-binding Rossmann-fold domains"/>
    <property type="match status" value="1"/>
</dbReference>
<dbReference type="EMBL" id="JAACJL010000030">
    <property type="protein sequence ID" value="KAF4617485.1"/>
    <property type="molecule type" value="Genomic_DNA"/>
</dbReference>
<dbReference type="GO" id="GO:0004029">
    <property type="term" value="F:aldehyde dehydrogenase (NAD+) activity"/>
    <property type="evidence" value="ECO:0007669"/>
    <property type="project" value="TreeGrafter"/>
</dbReference>
<proteinExistence type="predicted"/>
<reference evidence="2 3" key="1">
    <citation type="submission" date="2019-12" db="EMBL/GenBank/DDBJ databases">
        <authorList>
            <person name="Floudas D."/>
            <person name="Bentzer J."/>
            <person name="Ahren D."/>
            <person name="Johansson T."/>
            <person name="Persson P."/>
            <person name="Tunlid A."/>
        </authorList>
    </citation>
    <scope>NUCLEOTIDE SEQUENCE [LARGE SCALE GENOMIC DNA]</scope>
    <source>
        <strain evidence="2 3">CBS 102.39</strain>
    </source>
</reference>
<dbReference type="AlphaFoldDB" id="A0A8H4QVM4"/>
<evidence type="ECO:0000259" key="1">
    <source>
        <dbReference type="Pfam" id="PF05368"/>
    </source>
</evidence>